<dbReference type="InterPro" id="IPR006164">
    <property type="entry name" value="DNA_bd_Ku70/Ku80"/>
</dbReference>
<dbReference type="GO" id="GO:0006303">
    <property type="term" value="P:double-strand break repair via nonhomologous end joining"/>
    <property type="evidence" value="ECO:0007669"/>
    <property type="project" value="InterPro"/>
</dbReference>
<accession>A0A4R4BCM7</accession>
<keyword evidence="2" id="KW-0812">Transmembrane</keyword>
<protein>
    <submittedName>
        <fullName evidence="4">Ku70/Ku80-like protein</fullName>
    </submittedName>
</protein>
<organism evidence="4 5">
    <name type="scientific">Bacillus thuringiensis</name>
    <dbReference type="NCBI Taxonomy" id="1428"/>
    <lineage>
        <taxon>Bacteria</taxon>
        <taxon>Bacillati</taxon>
        <taxon>Bacillota</taxon>
        <taxon>Bacilli</taxon>
        <taxon>Bacillales</taxon>
        <taxon>Bacillaceae</taxon>
        <taxon>Bacillus</taxon>
        <taxon>Bacillus cereus group</taxon>
    </lineage>
</organism>
<dbReference type="EMBL" id="SMDG01000012">
    <property type="protein sequence ID" value="TCW53196.1"/>
    <property type="molecule type" value="Genomic_DNA"/>
</dbReference>
<evidence type="ECO:0000256" key="2">
    <source>
        <dbReference type="SAM" id="Phobius"/>
    </source>
</evidence>
<dbReference type="GO" id="GO:0003690">
    <property type="term" value="F:double-stranded DNA binding"/>
    <property type="evidence" value="ECO:0007669"/>
    <property type="project" value="TreeGrafter"/>
</dbReference>
<feature type="domain" description="Ku" evidence="3">
    <location>
        <begin position="11"/>
        <end position="106"/>
    </location>
</feature>
<evidence type="ECO:0000313" key="5">
    <source>
        <dbReference type="Proteomes" id="UP000295285"/>
    </source>
</evidence>
<evidence type="ECO:0000256" key="1">
    <source>
        <dbReference type="ARBA" id="ARBA00023125"/>
    </source>
</evidence>
<keyword evidence="2" id="KW-1133">Transmembrane helix</keyword>
<name>A0A4R4BCM7_BACTU</name>
<dbReference type="SUPFAM" id="SSF100939">
    <property type="entry name" value="SPOC domain-like"/>
    <property type="match status" value="1"/>
</dbReference>
<evidence type="ECO:0000313" key="4">
    <source>
        <dbReference type="EMBL" id="TCW53196.1"/>
    </source>
</evidence>
<keyword evidence="1" id="KW-0238">DNA-binding</keyword>
<gene>
    <name evidence="4" type="ORF">EC910_112149</name>
</gene>
<dbReference type="Gene3D" id="2.40.290.10">
    <property type="match status" value="1"/>
</dbReference>
<dbReference type="AlphaFoldDB" id="A0A4R4BCM7"/>
<dbReference type="PANTHER" id="PTHR41251">
    <property type="entry name" value="NON-HOMOLOGOUS END JOINING PROTEIN KU"/>
    <property type="match status" value="1"/>
</dbReference>
<feature type="transmembrane region" description="Helical" evidence="2">
    <location>
        <begin position="103"/>
        <end position="120"/>
    </location>
</feature>
<comment type="caution">
    <text evidence="4">The sequence shown here is derived from an EMBL/GenBank/DDBJ whole genome shotgun (WGS) entry which is preliminary data.</text>
</comment>
<keyword evidence="2" id="KW-0472">Membrane</keyword>
<evidence type="ECO:0000259" key="3">
    <source>
        <dbReference type="Pfam" id="PF02735"/>
    </source>
</evidence>
<dbReference type="InterPro" id="IPR016194">
    <property type="entry name" value="SPOC-like_C_dom_sf"/>
</dbReference>
<proteinExistence type="predicted"/>
<reference evidence="4 5" key="1">
    <citation type="submission" date="2019-03" db="EMBL/GenBank/DDBJ databases">
        <title>Above-ground endophytic microbial communities from plants in different locations in the United States.</title>
        <authorList>
            <person name="Frank C."/>
        </authorList>
    </citation>
    <scope>NUCLEOTIDE SEQUENCE [LARGE SCALE GENOMIC DNA]</scope>
    <source>
        <strain evidence="4 5">LP_2_YM</strain>
    </source>
</reference>
<dbReference type="PANTHER" id="PTHR41251:SF1">
    <property type="entry name" value="NON-HOMOLOGOUS END JOINING PROTEIN KU"/>
    <property type="match status" value="1"/>
</dbReference>
<dbReference type="InterPro" id="IPR009187">
    <property type="entry name" value="Prok_Ku"/>
</dbReference>
<dbReference type="Proteomes" id="UP000295285">
    <property type="component" value="Unassembled WGS sequence"/>
</dbReference>
<sequence>MHTVWKGSLSLGLLNIGIRLYSTVEEKDIKFLSLHKECLTPIKYKKIAPDCTDTEVKDEKIVKAYEYAPHKYIIVDDRELEALQKNMSRESFAFHLLSKMMRLIQFLLIVPILLVLPLGMKRPIC</sequence>
<dbReference type="Pfam" id="PF02735">
    <property type="entry name" value="Ku"/>
    <property type="match status" value="1"/>
</dbReference>